<dbReference type="Proteomes" id="UP001519460">
    <property type="component" value="Unassembled WGS sequence"/>
</dbReference>
<accession>A0ABD0LMT1</accession>
<evidence type="ECO:0000313" key="1">
    <source>
        <dbReference type="EMBL" id="KAK7500647.1"/>
    </source>
</evidence>
<name>A0ABD0LMT1_9CAEN</name>
<dbReference type="EMBL" id="JACVVK020000036">
    <property type="protein sequence ID" value="KAK7500647.1"/>
    <property type="molecule type" value="Genomic_DNA"/>
</dbReference>
<protein>
    <submittedName>
        <fullName evidence="1">Uncharacterized protein</fullName>
    </submittedName>
</protein>
<reference evidence="1 2" key="1">
    <citation type="journal article" date="2023" name="Sci. Data">
        <title>Genome assembly of the Korean intertidal mud-creeper Batillaria attramentaria.</title>
        <authorList>
            <person name="Patra A.K."/>
            <person name="Ho P.T."/>
            <person name="Jun S."/>
            <person name="Lee S.J."/>
            <person name="Kim Y."/>
            <person name="Won Y.J."/>
        </authorList>
    </citation>
    <scope>NUCLEOTIDE SEQUENCE [LARGE SCALE GENOMIC DNA]</scope>
    <source>
        <strain evidence="1">Wonlab-2016</strain>
    </source>
</reference>
<evidence type="ECO:0000313" key="2">
    <source>
        <dbReference type="Proteomes" id="UP001519460"/>
    </source>
</evidence>
<keyword evidence="2" id="KW-1185">Reference proteome</keyword>
<organism evidence="1 2">
    <name type="scientific">Batillaria attramentaria</name>
    <dbReference type="NCBI Taxonomy" id="370345"/>
    <lineage>
        <taxon>Eukaryota</taxon>
        <taxon>Metazoa</taxon>
        <taxon>Spiralia</taxon>
        <taxon>Lophotrochozoa</taxon>
        <taxon>Mollusca</taxon>
        <taxon>Gastropoda</taxon>
        <taxon>Caenogastropoda</taxon>
        <taxon>Sorbeoconcha</taxon>
        <taxon>Cerithioidea</taxon>
        <taxon>Batillariidae</taxon>
        <taxon>Batillaria</taxon>
    </lineage>
</organism>
<dbReference type="AlphaFoldDB" id="A0ABD0LMT1"/>
<comment type="caution">
    <text evidence="1">The sequence shown here is derived from an EMBL/GenBank/DDBJ whole genome shotgun (WGS) entry which is preliminary data.</text>
</comment>
<sequence length="64" mass="7046">AQDAFCHCPVNTASSFRSVVVFERLFSGTKAPQAYGAIACAAIGKLRIHVIEHRQVLRLEAVYQ</sequence>
<gene>
    <name evidence="1" type="ORF">BaRGS_00008222</name>
</gene>
<feature type="non-terminal residue" evidence="1">
    <location>
        <position position="1"/>
    </location>
</feature>
<proteinExistence type="predicted"/>